<dbReference type="Pfam" id="PF00095">
    <property type="entry name" value="WAP"/>
    <property type="match status" value="1"/>
</dbReference>
<feature type="signal peptide" evidence="2">
    <location>
        <begin position="1"/>
        <end position="38"/>
    </location>
</feature>
<name>A0A8J5D440_CHIOP</name>
<protein>
    <recommendedName>
        <fullName evidence="3">WAP domain-containing protein</fullName>
    </recommendedName>
</protein>
<dbReference type="EMBL" id="JACEEZ010001886">
    <property type="protein sequence ID" value="KAG0728732.1"/>
    <property type="molecule type" value="Genomic_DNA"/>
</dbReference>
<feature type="domain" description="WAP" evidence="3">
    <location>
        <begin position="58"/>
        <end position="99"/>
    </location>
</feature>
<evidence type="ECO:0000313" key="5">
    <source>
        <dbReference type="Proteomes" id="UP000770661"/>
    </source>
</evidence>
<feature type="region of interest" description="Disordered" evidence="1">
    <location>
        <begin position="105"/>
        <end position="132"/>
    </location>
</feature>
<evidence type="ECO:0000259" key="3">
    <source>
        <dbReference type="Pfam" id="PF00095"/>
    </source>
</evidence>
<proteinExistence type="predicted"/>
<feature type="chain" id="PRO_5035306275" description="WAP domain-containing protein" evidence="2">
    <location>
        <begin position="39"/>
        <end position="132"/>
    </location>
</feature>
<dbReference type="Proteomes" id="UP000770661">
    <property type="component" value="Unassembled WGS sequence"/>
</dbReference>
<dbReference type="GO" id="GO:0005576">
    <property type="term" value="C:extracellular region"/>
    <property type="evidence" value="ECO:0007669"/>
    <property type="project" value="InterPro"/>
</dbReference>
<feature type="compositionally biased region" description="Basic and acidic residues" evidence="1">
    <location>
        <begin position="105"/>
        <end position="115"/>
    </location>
</feature>
<evidence type="ECO:0000256" key="1">
    <source>
        <dbReference type="SAM" id="MobiDB-lite"/>
    </source>
</evidence>
<reference evidence="4" key="1">
    <citation type="submission" date="2020-07" db="EMBL/GenBank/DDBJ databases">
        <title>The High-quality genome of the commercially important snow crab, Chionoecetes opilio.</title>
        <authorList>
            <person name="Jeong J.-H."/>
            <person name="Ryu S."/>
        </authorList>
    </citation>
    <scope>NUCLEOTIDE SEQUENCE</scope>
    <source>
        <strain evidence="4">MADBK_172401_WGS</strain>
        <tissue evidence="4">Digestive gland</tissue>
    </source>
</reference>
<evidence type="ECO:0000256" key="2">
    <source>
        <dbReference type="SAM" id="SignalP"/>
    </source>
</evidence>
<dbReference type="AlphaFoldDB" id="A0A8J5D440"/>
<comment type="caution">
    <text evidence="4">The sequence shown here is derived from an EMBL/GenBank/DDBJ whole genome shotgun (WGS) entry which is preliminary data.</text>
</comment>
<dbReference type="InterPro" id="IPR008197">
    <property type="entry name" value="WAP_dom"/>
</dbReference>
<accession>A0A8J5D440</accession>
<organism evidence="4 5">
    <name type="scientific">Chionoecetes opilio</name>
    <name type="common">Atlantic snow crab</name>
    <name type="synonym">Cancer opilio</name>
    <dbReference type="NCBI Taxonomy" id="41210"/>
    <lineage>
        <taxon>Eukaryota</taxon>
        <taxon>Metazoa</taxon>
        <taxon>Ecdysozoa</taxon>
        <taxon>Arthropoda</taxon>
        <taxon>Crustacea</taxon>
        <taxon>Multicrustacea</taxon>
        <taxon>Malacostraca</taxon>
        <taxon>Eumalacostraca</taxon>
        <taxon>Eucarida</taxon>
        <taxon>Decapoda</taxon>
        <taxon>Pleocyemata</taxon>
        <taxon>Brachyura</taxon>
        <taxon>Eubrachyura</taxon>
        <taxon>Majoidea</taxon>
        <taxon>Majidae</taxon>
        <taxon>Chionoecetes</taxon>
    </lineage>
</organism>
<dbReference type="GO" id="GO:0030414">
    <property type="term" value="F:peptidase inhibitor activity"/>
    <property type="evidence" value="ECO:0007669"/>
    <property type="project" value="InterPro"/>
</dbReference>
<dbReference type="OrthoDB" id="6362520at2759"/>
<keyword evidence="2" id="KW-0732">Signal</keyword>
<evidence type="ECO:0000313" key="4">
    <source>
        <dbReference type="EMBL" id="KAG0728732.1"/>
    </source>
</evidence>
<gene>
    <name evidence="4" type="ORF">GWK47_031877</name>
</gene>
<keyword evidence="5" id="KW-1185">Reference proteome</keyword>
<sequence>MECPDGTPAPPAAPGGPPKKRGVCLVVLVVVMAVCADAACINYCPVGPFGNYECCDDHPGRCPYRPECPENIVAKFGGPVLCQHDYKCPDREKCCLDACIEKKMGSEGSGKREEVAAPSSPCGALAVGSPGK</sequence>